<gene>
    <name evidence="3" type="ORF">EJ05DRAFT_78943</name>
</gene>
<feature type="domain" description="Subtelomeric hrmA-associated cluster protein AFUB-079030/YDR124W-like helical bundle" evidence="2">
    <location>
        <begin position="133"/>
        <end position="197"/>
    </location>
</feature>
<feature type="region of interest" description="Disordered" evidence="1">
    <location>
        <begin position="52"/>
        <end position="73"/>
    </location>
</feature>
<evidence type="ECO:0000256" key="1">
    <source>
        <dbReference type="SAM" id="MobiDB-lite"/>
    </source>
</evidence>
<organism evidence="3 4">
    <name type="scientific">Pseudovirgaria hyperparasitica</name>
    <dbReference type="NCBI Taxonomy" id="470096"/>
    <lineage>
        <taxon>Eukaryota</taxon>
        <taxon>Fungi</taxon>
        <taxon>Dikarya</taxon>
        <taxon>Ascomycota</taxon>
        <taxon>Pezizomycotina</taxon>
        <taxon>Dothideomycetes</taxon>
        <taxon>Dothideomycetes incertae sedis</taxon>
        <taxon>Acrospermales</taxon>
        <taxon>Acrospermaceae</taxon>
        <taxon>Pseudovirgaria</taxon>
    </lineage>
</organism>
<dbReference type="Pfam" id="PF11001">
    <property type="entry name" value="AFUB_07903_YDR124W_hel"/>
    <property type="match status" value="1"/>
</dbReference>
<proteinExistence type="predicted"/>
<dbReference type="PANTHER" id="PTHR36102">
    <property type="entry name" value="CHROMOSOME 10, WHOLE GENOME SHOTGUN SEQUENCE"/>
    <property type="match status" value="1"/>
</dbReference>
<feature type="region of interest" description="Disordered" evidence="1">
    <location>
        <begin position="86"/>
        <end position="121"/>
    </location>
</feature>
<protein>
    <recommendedName>
        <fullName evidence="2">Subtelomeric hrmA-associated cluster protein AFUB-079030/YDR124W-like helical bundle domain-containing protein</fullName>
    </recommendedName>
</protein>
<feature type="compositionally biased region" description="Acidic residues" evidence="1">
    <location>
        <begin position="99"/>
        <end position="109"/>
    </location>
</feature>
<dbReference type="GeneID" id="54491028"/>
<dbReference type="GO" id="GO:0003700">
    <property type="term" value="F:DNA-binding transcription factor activity"/>
    <property type="evidence" value="ECO:0007669"/>
    <property type="project" value="InterPro"/>
</dbReference>
<evidence type="ECO:0000313" key="3">
    <source>
        <dbReference type="EMBL" id="KAF2755819.1"/>
    </source>
</evidence>
<dbReference type="SUPFAM" id="SSF116768">
    <property type="entry name" value="DNA-binding domain of EIN3-like"/>
    <property type="match status" value="1"/>
</dbReference>
<sequence>MSNGLAPPHSAQFDRALNHSTALEMHRRSRPAFATPSFCCAVTDQTLVHEGGLLPRRNSPAQSDSPKFDDANVVIVQPSRKRARIVDDTDDGYIKVDEDASDNDDDEDSTSSPPSCLNNLPDPLVPISSISFADRDAVNKFLRKRIHDLQQLALKAVLKQWIKSVEPRKQSKYPYVAGKYPPWWPSNIRFKEPDHLHLHGIYARLHYPTPVLTPLETALNCHLSFLASMKMTD</sequence>
<evidence type="ECO:0000259" key="2">
    <source>
        <dbReference type="Pfam" id="PF11001"/>
    </source>
</evidence>
<reference evidence="3" key="1">
    <citation type="journal article" date="2020" name="Stud. Mycol.">
        <title>101 Dothideomycetes genomes: a test case for predicting lifestyles and emergence of pathogens.</title>
        <authorList>
            <person name="Haridas S."/>
            <person name="Albert R."/>
            <person name="Binder M."/>
            <person name="Bloem J."/>
            <person name="Labutti K."/>
            <person name="Salamov A."/>
            <person name="Andreopoulos B."/>
            <person name="Baker S."/>
            <person name="Barry K."/>
            <person name="Bills G."/>
            <person name="Bluhm B."/>
            <person name="Cannon C."/>
            <person name="Castanera R."/>
            <person name="Culley D."/>
            <person name="Daum C."/>
            <person name="Ezra D."/>
            <person name="Gonzalez J."/>
            <person name="Henrissat B."/>
            <person name="Kuo A."/>
            <person name="Liang C."/>
            <person name="Lipzen A."/>
            <person name="Lutzoni F."/>
            <person name="Magnuson J."/>
            <person name="Mondo S."/>
            <person name="Nolan M."/>
            <person name="Ohm R."/>
            <person name="Pangilinan J."/>
            <person name="Park H.-J."/>
            <person name="Ramirez L."/>
            <person name="Alfaro M."/>
            <person name="Sun H."/>
            <person name="Tritt A."/>
            <person name="Yoshinaga Y."/>
            <person name="Zwiers L.-H."/>
            <person name="Turgeon B."/>
            <person name="Goodwin S."/>
            <person name="Spatafora J."/>
            <person name="Crous P."/>
            <person name="Grigoriev I."/>
        </authorList>
    </citation>
    <scope>NUCLEOTIDE SEQUENCE</scope>
    <source>
        <strain evidence="3">CBS 121739</strain>
    </source>
</reference>
<dbReference type="InterPro" id="IPR021264">
    <property type="entry name" value="AFUB_079030/YDR124W-like"/>
</dbReference>
<keyword evidence="4" id="KW-1185">Reference proteome</keyword>
<dbReference type="EMBL" id="ML996576">
    <property type="protein sequence ID" value="KAF2755819.1"/>
    <property type="molecule type" value="Genomic_DNA"/>
</dbReference>
<name>A0A6A6W111_9PEZI</name>
<dbReference type="InterPro" id="IPR047092">
    <property type="entry name" value="AFUB_07903/YDR124W-like_hel"/>
</dbReference>
<accession>A0A6A6W111</accession>
<dbReference type="AlphaFoldDB" id="A0A6A6W111"/>
<dbReference type="InterPro" id="IPR023278">
    <property type="entry name" value="Ethylene_insens-like_DNA-bd"/>
</dbReference>
<dbReference type="PANTHER" id="PTHR36102:SF1">
    <property type="entry name" value="YDR124W-LIKE HELICAL BUNDLE DOMAIN-CONTAINING PROTEIN"/>
    <property type="match status" value="1"/>
</dbReference>
<evidence type="ECO:0000313" key="4">
    <source>
        <dbReference type="Proteomes" id="UP000799437"/>
    </source>
</evidence>
<dbReference type="GO" id="GO:0005634">
    <property type="term" value="C:nucleus"/>
    <property type="evidence" value="ECO:0007669"/>
    <property type="project" value="InterPro"/>
</dbReference>
<dbReference type="OrthoDB" id="5338458at2759"/>
<dbReference type="RefSeq" id="XP_033598270.1">
    <property type="nucleotide sequence ID" value="XM_033749974.1"/>
</dbReference>
<feature type="compositionally biased region" description="Basic and acidic residues" evidence="1">
    <location>
        <begin position="86"/>
        <end position="98"/>
    </location>
</feature>
<dbReference type="Proteomes" id="UP000799437">
    <property type="component" value="Unassembled WGS sequence"/>
</dbReference>